<gene>
    <name evidence="5" type="ORF">BJI46_04785</name>
</gene>
<dbReference type="RefSeq" id="WP_070070632.1">
    <property type="nucleotide sequence ID" value="NZ_MKKK01000056.1"/>
</dbReference>
<comment type="caution">
    <text evidence="5">The sequence shown here is derived from an EMBL/GenBank/DDBJ whole genome shotgun (WGS) entry which is preliminary data.</text>
</comment>
<comment type="similarity">
    <text evidence="1">Belongs to the stealth family.</text>
</comment>
<evidence type="ECO:0000259" key="4">
    <source>
        <dbReference type="Pfam" id="PF11380"/>
    </source>
</evidence>
<feature type="domain" description="Stealth protein CR2 conserved region 2" evidence="4">
    <location>
        <begin position="41"/>
        <end position="141"/>
    </location>
</feature>
<dbReference type="GO" id="GO:0016772">
    <property type="term" value="F:transferase activity, transferring phosphorus-containing groups"/>
    <property type="evidence" value="ECO:0007669"/>
    <property type="project" value="InterPro"/>
</dbReference>
<evidence type="ECO:0000256" key="2">
    <source>
        <dbReference type="ARBA" id="ARBA00022679"/>
    </source>
</evidence>
<evidence type="ECO:0000256" key="3">
    <source>
        <dbReference type="ARBA" id="ARBA00023169"/>
    </source>
</evidence>
<keyword evidence="3" id="KW-0270">Exopolysaccharide synthesis</keyword>
<sequence length="339" mass="40617">MSDIDFVVTWLDSNDPEWQEQYYLNKNKDKNISSHAVNDARFRDWDNFHFWFRAVEKYCPWVRKIHLVTSGHYPKWLNINHKKLSLVKHVDIIPRDFLPTFNSQVIGIHLHNINDLAEKFVYFNDDVFINKDISPDYFFKNGLPCDQLLMEPLYSVGNKNPWSIVRHTCASIINNHFNKKEIMYKNISKIFNINYRLIDNFKNMLQLPYENFSAFHDYHLSAPMLKNIFNNVWEKENEFLTSMSAHKFRGEGEVNTYLFRYWSLAEGRFYPVNKHHRGYFYNIDLNNIDQIAKVLLNEDVNEICINDHENLENFIILKMRLTTAFLEKFPSMSSFEKVI</sequence>
<evidence type="ECO:0000256" key="1">
    <source>
        <dbReference type="ARBA" id="ARBA00007583"/>
    </source>
</evidence>
<dbReference type="PANTHER" id="PTHR24045">
    <property type="match status" value="1"/>
</dbReference>
<dbReference type="EMBL" id="MKKK01000056">
    <property type="protein sequence ID" value="OEY93061.1"/>
    <property type="molecule type" value="Genomic_DNA"/>
</dbReference>
<dbReference type="OrthoDB" id="9776077at2"/>
<evidence type="ECO:0000313" key="6">
    <source>
        <dbReference type="Proteomes" id="UP000185895"/>
    </source>
</evidence>
<dbReference type="AlphaFoldDB" id="A0A1E7R189"/>
<protein>
    <recommendedName>
        <fullName evidence="4">Stealth protein CR2 conserved region 2 domain-containing protein</fullName>
    </recommendedName>
</protein>
<dbReference type="PANTHER" id="PTHR24045:SF0">
    <property type="entry name" value="N-ACETYLGLUCOSAMINE-1-PHOSPHOTRANSFERASE SUBUNITS ALPHA_BETA"/>
    <property type="match status" value="1"/>
</dbReference>
<keyword evidence="2" id="KW-0808">Transferase</keyword>
<proteinExistence type="inferred from homology"/>
<dbReference type="Pfam" id="PF11380">
    <property type="entry name" value="Stealth_CR2"/>
    <property type="match status" value="1"/>
</dbReference>
<accession>A0A1E7R189</accession>
<name>A0A1E7R189_9GAMM</name>
<keyword evidence="6" id="KW-1185">Reference proteome</keyword>
<dbReference type="InterPro" id="IPR021520">
    <property type="entry name" value="Stealth_CR2"/>
</dbReference>
<dbReference type="InterPro" id="IPR047141">
    <property type="entry name" value="Stealth"/>
</dbReference>
<organism evidence="5 6">
    <name type="scientific">Acinetobacter qingfengensis</name>
    <dbReference type="NCBI Taxonomy" id="1262585"/>
    <lineage>
        <taxon>Bacteria</taxon>
        <taxon>Pseudomonadati</taxon>
        <taxon>Pseudomonadota</taxon>
        <taxon>Gammaproteobacteria</taxon>
        <taxon>Moraxellales</taxon>
        <taxon>Moraxellaceae</taxon>
        <taxon>Acinetobacter</taxon>
    </lineage>
</organism>
<reference evidence="5 6" key="1">
    <citation type="submission" date="2016-09" db="EMBL/GenBank/DDBJ databases">
        <authorList>
            <person name="Capua I."/>
            <person name="De Benedictis P."/>
            <person name="Joannis T."/>
            <person name="Lombin L.H."/>
            <person name="Cattoli G."/>
        </authorList>
    </citation>
    <scope>NUCLEOTIDE SEQUENCE [LARGE SCALE GENOMIC DNA]</scope>
    <source>
        <strain evidence="5 6">ANC 4671</strain>
    </source>
</reference>
<dbReference type="Proteomes" id="UP000185895">
    <property type="component" value="Unassembled WGS sequence"/>
</dbReference>
<dbReference type="STRING" id="1262585.BJI46_04785"/>
<dbReference type="GO" id="GO:0000271">
    <property type="term" value="P:polysaccharide biosynthetic process"/>
    <property type="evidence" value="ECO:0007669"/>
    <property type="project" value="UniProtKB-KW"/>
</dbReference>
<evidence type="ECO:0000313" key="5">
    <source>
        <dbReference type="EMBL" id="OEY93061.1"/>
    </source>
</evidence>